<keyword evidence="5" id="KW-1185">Reference proteome</keyword>
<dbReference type="InterPro" id="IPR002821">
    <property type="entry name" value="Hydantoinase_A"/>
</dbReference>
<dbReference type="Pfam" id="PF19278">
    <property type="entry name" value="Hydant_A_C"/>
    <property type="match status" value="1"/>
</dbReference>
<feature type="domain" description="Acetophenone carboxylase-like C-terminal" evidence="3">
    <location>
        <begin position="590"/>
        <end position="645"/>
    </location>
</feature>
<dbReference type="GO" id="GO:0006749">
    <property type="term" value="P:glutathione metabolic process"/>
    <property type="evidence" value="ECO:0007669"/>
    <property type="project" value="TreeGrafter"/>
</dbReference>
<reference evidence="4 5" key="2">
    <citation type="journal article" date="2000" name="Proc. Natl. Acad. Sci. U.S.A.">
        <title>Archaeal adaptation to higher temperatures revealed by genomic sequence of Thermoplasma volcanium.</title>
        <authorList>
            <person name="Kawashima T."/>
            <person name="Amano N."/>
            <person name="Koike H."/>
            <person name="Makino S."/>
            <person name="Higuchi S."/>
            <person name="Kawashima-Ohya Y."/>
            <person name="Watanabe K."/>
            <person name="Yamazaki M."/>
            <person name="Kanehori K."/>
            <person name="Kawamoto T."/>
            <person name="Nunoshiba T."/>
            <person name="Yamamoto Y."/>
            <person name="Aramaki H."/>
            <person name="Makino K."/>
            <person name="Suzuki M."/>
        </authorList>
    </citation>
    <scope>NUCLEOTIDE SEQUENCE [LARGE SCALE GENOMIC DNA]</scope>
    <source>
        <strain evidence="5">ATCC 51530 / DSM 4299 / JCM 9571 / NBRC 15438 / GSS1</strain>
    </source>
</reference>
<dbReference type="PaxDb" id="273116-14325042"/>
<dbReference type="Pfam" id="PF01968">
    <property type="entry name" value="Hydantoinase_A"/>
    <property type="match status" value="1"/>
</dbReference>
<organism evidence="4 5">
    <name type="scientific">Thermoplasma volcanium (strain ATCC 51530 / DSM 4299 / JCM 9571 / NBRC 15438 / GSS1)</name>
    <dbReference type="NCBI Taxonomy" id="273116"/>
    <lineage>
        <taxon>Archaea</taxon>
        <taxon>Methanobacteriati</taxon>
        <taxon>Thermoplasmatota</taxon>
        <taxon>Thermoplasmata</taxon>
        <taxon>Thermoplasmatales</taxon>
        <taxon>Thermoplasmataceae</taxon>
        <taxon>Thermoplasma</taxon>
    </lineage>
</organism>
<dbReference type="PANTHER" id="PTHR11365:SF23">
    <property type="entry name" value="HYPOTHETICAL 5-OXOPROLINASE (EUROFUNG)-RELATED"/>
    <property type="match status" value="1"/>
</dbReference>
<reference evidence="4 5" key="1">
    <citation type="journal article" date="1999" name="Proc. Jpn. Acad.">
        <title>Determination of the complete genomic DNA sequence of Thermoplasma volvanium GSS1.</title>
        <authorList>
            <person name="Kawashima T."/>
            <person name="Yamamoto Y."/>
            <person name="Aramaki H."/>
            <person name="Nunoshiba T."/>
            <person name="Kawamoto T."/>
            <person name="Watanabe K."/>
            <person name="Yamazaki M."/>
            <person name="Kanehori K."/>
            <person name="Amano N."/>
            <person name="Ohya Y."/>
            <person name="Makino K."/>
            <person name="Suzuki M."/>
        </authorList>
    </citation>
    <scope>NUCLEOTIDE SEQUENCE [LARGE SCALE GENOMIC DNA]</scope>
    <source>
        <strain evidence="5">ATCC 51530 / DSM 4299 / JCM 9571 / NBRC 15438 / GSS1</strain>
    </source>
</reference>
<dbReference type="InterPro" id="IPR043129">
    <property type="entry name" value="ATPase_NBD"/>
</dbReference>
<dbReference type="GO" id="GO:0005829">
    <property type="term" value="C:cytosol"/>
    <property type="evidence" value="ECO:0007669"/>
    <property type="project" value="TreeGrafter"/>
</dbReference>
<dbReference type="OrthoDB" id="8261at2157"/>
<evidence type="ECO:0000259" key="2">
    <source>
        <dbReference type="Pfam" id="PF05378"/>
    </source>
</evidence>
<evidence type="ECO:0000313" key="4">
    <source>
        <dbReference type="EMBL" id="BAB59968.1"/>
    </source>
</evidence>
<dbReference type="SUPFAM" id="SSF53067">
    <property type="entry name" value="Actin-like ATPase domain"/>
    <property type="match status" value="1"/>
</dbReference>
<sequence>MPDTVSISVDIGGTFTDVVVMRNSKIEKVFKVPTTPRNPEIGVLNGIEIAKLTELNEFVHATTIATNSLLGQYGLNLPKIALITTKGFKDIIEIGRQNRPSLYDLNFVRPKALVSRNMRFEIDERTNVDGEIIKPVDQVSAKKLADLIEKKKPQSVAVSFLHSYINDNNERQILELFKDRFPHVSISSEIAPEPREYERTATTVVNAALVPVVSEYLRKLEASLYEKYKPSMSVMSSAGGLVSFSEAKSKPVSIIESGPAAGVIAANEFARQIKISNILSFDMGGTTAKAGTVLGNNVEITSEFEVGGTSHHGRIVKGSGYPIRFPFVDLAEVSAGGGTIVWKDKSGAINIGPMSAGSDPGPVSYDRGGREPTITDANLILGIINEKMSGSDFKLRKDLAIEAMSKLGEPYEVASKALKLADLEMARAIRLVTVERGLDPESFVLMGFGGAGPQHAARVASEVNIKRVIIPPNPGVFSALGLLFSDWKYEARKAYPKNLEDDFEELKSILSAKHGDAKFSMYADCRYVGQGSELTVPVTVPDKRVIESDFEKLHFEAYGFNLRREIEIVAIRVFAVLNRKKPDWSLIERSQKTYGTRNMMIDNEWKEVDVYQRSTLSPGDVISGPAAVDEEGSTTYIPPNWKAKVGSYGELDMEVI</sequence>
<dbReference type="Pfam" id="PF05378">
    <property type="entry name" value="Hydant_A_N"/>
    <property type="match status" value="1"/>
</dbReference>
<dbReference type="Proteomes" id="UP000001017">
    <property type="component" value="Chromosome"/>
</dbReference>
<dbReference type="GeneID" id="1441918"/>
<dbReference type="GO" id="GO:0017168">
    <property type="term" value="F:5-oxoprolinase (ATP-hydrolyzing) activity"/>
    <property type="evidence" value="ECO:0007669"/>
    <property type="project" value="TreeGrafter"/>
</dbReference>
<protein>
    <submittedName>
        <fullName evidence="4">N-methylhydantoinase</fullName>
    </submittedName>
</protein>
<dbReference type="InterPro" id="IPR049517">
    <property type="entry name" value="ACX-like_C"/>
</dbReference>
<evidence type="ECO:0000259" key="3">
    <source>
        <dbReference type="Pfam" id="PF19278"/>
    </source>
</evidence>
<evidence type="ECO:0000313" key="5">
    <source>
        <dbReference type="Proteomes" id="UP000001017"/>
    </source>
</evidence>
<evidence type="ECO:0000259" key="1">
    <source>
        <dbReference type="Pfam" id="PF01968"/>
    </source>
</evidence>
<dbReference type="InterPro" id="IPR045079">
    <property type="entry name" value="Oxoprolinase-like"/>
</dbReference>
<proteinExistence type="predicted"/>
<dbReference type="eggNOG" id="arCOG01511">
    <property type="taxonomic scope" value="Archaea"/>
</dbReference>
<dbReference type="RefSeq" id="WP_010917070.1">
    <property type="nucleotide sequence ID" value="NC_002689.2"/>
</dbReference>
<gene>
    <name evidence="4" type="ORF">TVG0835694</name>
</gene>
<dbReference type="InterPro" id="IPR008040">
    <property type="entry name" value="Hydant_A_N"/>
</dbReference>
<dbReference type="EMBL" id="BA000011">
    <property type="protein sequence ID" value="BAB59968.1"/>
    <property type="molecule type" value="Genomic_DNA"/>
</dbReference>
<dbReference type="PhylomeDB" id="Q97AI4"/>
<accession>Q97AI4</accession>
<name>Q97AI4_THEVO</name>
<feature type="domain" description="Hydantoinase/oxoprolinase N-terminal" evidence="2">
    <location>
        <begin position="7"/>
        <end position="178"/>
    </location>
</feature>
<dbReference type="PANTHER" id="PTHR11365">
    <property type="entry name" value="5-OXOPROLINASE RELATED"/>
    <property type="match status" value="1"/>
</dbReference>
<dbReference type="AlphaFoldDB" id="Q97AI4"/>
<feature type="domain" description="Hydantoinase A/oxoprolinase" evidence="1">
    <location>
        <begin position="199"/>
        <end position="490"/>
    </location>
</feature>
<dbReference type="HOGENOM" id="CLU_002157_1_2_2"/>
<dbReference type="KEGG" id="tvo:TVG0835694"/>